<dbReference type="Proteomes" id="UP000886653">
    <property type="component" value="Unassembled WGS sequence"/>
</dbReference>
<evidence type="ECO:0000313" key="3">
    <source>
        <dbReference type="Proteomes" id="UP000886653"/>
    </source>
</evidence>
<reference evidence="2" key="1">
    <citation type="submission" date="2013-11" db="EMBL/GenBank/DDBJ databases">
        <title>Genome sequence of the fusiform rust pathogen reveals effectors for host alternation and coevolution with pine.</title>
        <authorList>
            <consortium name="DOE Joint Genome Institute"/>
            <person name="Smith K."/>
            <person name="Pendleton A."/>
            <person name="Kubisiak T."/>
            <person name="Anderson C."/>
            <person name="Salamov A."/>
            <person name="Aerts A."/>
            <person name="Riley R."/>
            <person name="Clum A."/>
            <person name="Lindquist E."/>
            <person name="Ence D."/>
            <person name="Campbell M."/>
            <person name="Kronenberg Z."/>
            <person name="Feau N."/>
            <person name="Dhillon B."/>
            <person name="Hamelin R."/>
            <person name="Burleigh J."/>
            <person name="Smith J."/>
            <person name="Yandell M."/>
            <person name="Nelson C."/>
            <person name="Grigoriev I."/>
            <person name="Davis J."/>
        </authorList>
    </citation>
    <scope>NUCLEOTIDE SEQUENCE</scope>
    <source>
        <strain evidence="2">G11</strain>
    </source>
</reference>
<feature type="transmembrane region" description="Helical" evidence="1">
    <location>
        <begin position="20"/>
        <end position="43"/>
    </location>
</feature>
<gene>
    <name evidence="2" type="ORF">CROQUDRAFT_524522</name>
</gene>
<comment type="caution">
    <text evidence="2">The sequence shown here is derived from an EMBL/GenBank/DDBJ whole genome shotgun (WGS) entry which is preliminary data.</text>
</comment>
<keyword evidence="1" id="KW-0812">Transmembrane</keyword>
<sequence>MDLAWNQYEKFPHLPEFLVSLNLLCGLIVLPSPLSILCPFWPFPTCFQLFSFLSNKHHGLCILPYCCQSLSS</sequence>
<dbReference type="EMBL" id="MU167262">
    <property type="protein sequence ID" value="KAG0146341.1"/>
    <property type="molecule type" value="Genomic_DNA"/>
</dbReference>
<name>A0A9P6NMT8_9BASI</name>
<protein>
    <submittedName>
        <fullName evidence="2">Uncharacterized protein</fullName>
    </submittedName>
</protein>
<accession>A0A9P6NMT8</accession>
<evidence type="ECO:0000313" key="2">
    <source>
        <dbReference type="EMBL" id="KAG0146341.1"/>
    </source>
</evidence>
<evidence type="ECO:0000256" key="1">
    <source>
        <dbReference type="SAM" id="Phobius"/>
    </source>
</evidence>
<keyword evidence="1" id="KW-0472">Membrane</keyword>
<dbReference type="AlphaFoldDB" id="A0A9P6NMT8"/>
<organism evidence="2 3">
    <name type="scientific">Cronartium quercuum f. sp. fusiforme G11</name>
    <dbReference type="NCBI Taxonomy" id="708437"/>
    <lineage>
        <taxon>Eukaryota</taxon>
        <taxon>Fungi</taxon>
        <taxon>Dikarya</taxon>
        <taxon>Basidiomycota</taxon>
        <taxon>Pucciniomycotina</taxon>
        <taxon>Pucciniomycetes</taxon>
        <taxon>Pucciniales</taxon>
        <taxon>Coleosporiaceae</taxon>
        <taxon>Cronartium</taxon>
    </lineage>
</organism>
<keyword evidence="1" id="KW-1133">Transmembrane helix</keyword>
<proteinExistence type="predicted"/>
<keyword evidence="3" id="KW-1185">Reference proteome</keyword>